<proteinExistence type="predicted"/>
<name>A0A1E7F3I6_9STRA</name>
<dbReference type="OrthoDB" id="43412at2759"/>
<dbReference type="PANTHER" id="PTHR36847:SF1">
    <property type="entry name" value="AMIDOLIGASE ENZYME"/>
    <property type="match status" value="1"/>
</dbReference>
<dbReference type="KEGG" id="fcy:FRACYDRAFT_263030"/>
<keyword evidence="2" id="KW-1185">Reference proteome</keyword>
<accession>A0A1E7F3I6</accession>
<reference evidence="1 2" key="1">
    <citation type="submission" date="2016-09" db="EMBL/GenBank/DDBJ databases">
        <title>Extensive genetic diversity and differential bi-allelic expression allows diatom success in the polar Southern Ocean.</title>
        <authorList>
            <consortium name="DOE Joint Genome Institute"/>
            <person name="Mock T."/>
            <person name="Otillar R.P."/>
            <person name="Strauss J."/>
            <person name="Dupont C."/>
            <person name="Frickenhaus S."/>
            <person name="Maumus F."/>
            <person name="Mcmullan M."/>
            <person name="Sanges R."/>
            <person name="Schmutz J."/>
            <person name="Toseland A."/>
            <person name="Valas R."/>
            <person name="Veluchamy A."/>
            <person name="Ward B.J."/>
            <person name="Allen A."/>
            <person name="Barry K."/>
            <person name="Falciatore A."/>
            <person name="Ferrante M."/>
            <person name="Fortunato A.E."/>
            <person name="Gloeckner G."/>
            <person name="Gruber A."/>
            <person name="Hipkin R."/>
            <person name="Janech M."/>
            <person name="Kroth P."/>
            <person name="Leese F."/>
            <person name="Lindquist E."/>
            <person name="Lyon B.R."/>
            <person name="Martin J."/>
            <person name="Mayer C."/>
            <person name="Parker M."/>
            <person name="Quesneville H."/>
            <person name="Raymond J."/>
            <person name="Uhlig C."/>
            <person name="Valentin K.U."/>
            <person name="Worden A.Z."/>
            <person name="Armbrust E.V."/>
            <person name="Bowler C."/>
            <person name="Green B."/>
            <person name="Moulton V."/>
            <person name="Van Oosterhout C."/>
            <person name="Grigoriev I."/>
        </authorList>
    </citation>
    <scope>NUCLEOTIDE SEQUENCE [LARGE SCALE GENOMIC DNA]</scope>
    <source>
        <strain evidence="1 2">CCMP1102</strain>
    </source>
</reference>
<dbReference type="Pfam" id="PF12224">
    <property type="entry name" value="Amidoligase_2"/>
    <property type="match status" value="1"/>
</dbReference>
<evidence type="ECO:0000313" key="1">
    <source>
        <dbReference type="EMBL" id="OEU12741.1"/>
    </source>
</evidence>
<sequence>MAIARRGNMNRRRTVKAAPYRRSKVVPQPIKRNRVCFWEYGNDYDEKNGKWTLFVDIISGNSDLIDFVEFRFSSTGITHTIYSRFPVTLSDGTIVHRFLFRGEFPSFRKITIYVIGRSDQAVKRRGFRAKMKDFRSEPLMFRETRKIRPNYITAPNIDFGVEFEMSCSRGTDQSYISQYIRTNAGVCVKDSMDDYRGGREQYNGWKLVPDSSVVCSISSPNCSRFELVSPILNGEDGLGQCNRVLKAAKESGTISLNTSMAFHVHVNVGNLSLEQLKNVCLNYVKYEEEIDTFMPPSRRDNRNEFCISNRDAIKQHGNGRKHSAIINCRSLCELCDLINPSEFNPKGPRYYKLNLQNLKHNRQTTIEFRQHSCTSNFSKVEAWVRFCTTLVHNSTYRPQSLKPCDDPFELLFDTVIQDIKLKDYYRRRKNDVFEEVKNDYDERVCREKLFDGDSGHNHGQCCGGCEDGHACERSPIERLTRSLIQLASR</sequence>
<dbReference type="AlphaFoldDB" id="A0A1E7F3I6"/>
<dbReference type="EMBL" id="KV784364">
    <property type="protein sequence ID" value="OEU12741.1"/>
    <property type="molecule type" value="Genomic_DNA"/>
</dbReference>
<dbReference type="InterPro" id="IPR022025">
    <property type="entry name" value="Amidoligase_2"/>
</dbReference>
<dbReference type="InParanoid" id="A0A1E7F3I6"/>
<evidence type="ECO:0008006" key="3">
    <source>
        <dbReference type="Google" id="ProtNLM"/>
    </source>
</evidence>
<evidence type="ECO:0000313" key="2">
    <source>
        <dbReference type="Proteomes" id="UP000095751"/>
    </source>
</evidence>
<dbReference type="PANTHER" id="PTHR36847">
    <property type="entry name" value="AMIDOLIGASE ENZYME"/>
    <property type="match status" value="1"/>
</dbReference>
<dbReference type="Proteomes" id="UP000095751">
    <property type="component" value="Unassembled WGS sequence"/>
</dbReference>
<organism evidence="1 2">
    <name type="scientific">Fragilariopsis cylindrus CCMP1102</name>
    <dbReference type="NCBI Taxonomy" id="635003"/>
    <lineage>
        <taxon>Eukaryota</taxon>
        <taxon>Sar</taxon>
        <taxon>Stramenopiles</taxon>
        <taxon>Ochrophyta</taxon>
        <taxon>Bacillariophyta</taxon>
        <taxon>Bacillariophyceae</taxon>
        <taxon>Bacillariophycidae</taxon>
        <taxon>Bacillariales</taxon>
        <taxon>Bacillariaceae</taxon>
        <taxon>Fragilariopsis</taxon>
    </lineage>
</organism>
<gene>
    <name evidence="1" type="ORF">FRACYDRAFT_263030</name>
</gene>
<protein>
    <recommendedName>
        <fullName evidence="3">Amidoligase enzyme</fullName>
    </recommendedName>
</protein>